<keyword evidence="4" id="KW-1003">Cell membrane</keyword>
<protein>
    <recommendedName>
        <fullName evidence="10">Bidirectional sugar transporter SWEET</fullName>
    </recommendedName>
</protein>
<dbReference type="Pfam" id="PF03083">
    <property type="entry name" value="MtN3_slv"/>
    <property type="match status" value="2"/>
</dbReference>
<evidence type="ECO:0000256" key="3">
    <source>
        <dbReference type="ARBA" id="ARBA00022448"/>
    </source>
</evidence>
<evidence type="ECO:0000256" key="5">
    <source>
        <dbReference type="ARBA" id="ARBA00022597"/>
    </source>
</evidence>
<organism evidence="12 13">
    <name type="scientific">Camelina sativa</name>
    <name type="common">False flax</name>
    <name type="synonym">Myagrum sativum</name>
    <dbReference type="NCBI Taxonomy" id="90675"/>
    <lineage>
        <taxon>Eukaryota</taxon>
        <taxon>Viridiplantae</taxon>
        <taxon>Streptophyta</taxon>
        <taxon>Embryophyta</taxon>
        <taxon>Tracheophyta</taxon>
        <taxon>Spermatophyta</taxon>
        <taxon>Magnoliopsida</taxon>
        <taxon>eudicotyledons</taxon>
        <taxon>Gunneridae</taxon>
        <taxon>Pentapetalae</taxon>
        <taxon>rosids</taxon>
        <taxon>malvids</taxon>
        <taxon>Brassicales</taxon>
        <taxon>Brassicaceae</taxon>
        <taxon>Camelineae</taxon>
        <taxon>Camelina</taxon>
    </lineage>
</organism>
<feature type="transmembrane region" description="Helical" evidence="10">
    <location>
        <begin position="71"/>
        <end position="94"/>
    </location>
</feature>
<evidence type="ECO:0000256" key="10">
    <source>
        <dbReference type="RuleBase" id="RU910715"/>
    </source>
</evidence>
<keyword evidence="8 10" id="KW-1133">Transmembrane helix</keyword>
<gene>
    <name evidence="13" type="primary">LOC104735313</name>
</gene>
<comment type="similarity">
    <text evidence="2 10">Belongs to the SWEET sugar transporter family.</text>
</comment>
<dbReference type="GeneID" id="104735313"/>
<evidence type="ECO:0000256" key="6">
    <source>
        <dbReference type="ARBA" id="ARBA00022692"/>
    </source>
</evidence>
<evidence type="ECO:0000256" key="9">
    <source>
        <dbReference type="ARBA" id="ARBA00023136"/>
    </source>
</evidence>
<feature type="compositionally biased region" description="Basic and acidic residues" evidence="11">
    <location>
        <begin position="284"/>
        <end position="296"/>
    </location>
</feature>
<dbReference type="InterPro" id="IPR004316">
    <property type="entry name" value="SWEET_rpt"/>
</dbReference>
<evidence type="ECO:0000256" key="11">
    <source>
        <dbReference type="SAM" id="MobiDB-lite"/>
    </source>
</evidence>
<comment type="function">
    <text evidence="10">Mediates both low-affinity uptake and efflux of sugar across the membrane.</text>
</comment>
<evidence type="ECO:0000256" key="2">
    <source>
        <dbReference type="ARBA" id="ARBA00007809"/>
    </source>
</evidence>
<keyword evidence="5 10" id="KW-0762">Sugar transport</keyword>
<evidence type="ECO:0000256" key="7">
    <source>
        <dbReference type="ARBA" id="ARBA00022737"/>
    </source>
</evidence>
<feature type="transmembrane region" description="Helical" evidence="10">
    <location>
        <begin position="48"/>
        <end position="65"/>
    </location>
</feature>
<name>A0ABM0VAK1_CAMSA</name>
<feature type="transmembrane region" description="Helical" evidence="10">
    <location>
        <begin position="132"/>
        <end position="154"/>
    </location>
</feature>
<feature type="compositionally biased region" description="Basic and acidic residues" evidence="11">
    <location>
        <begin position="263"/>
        <end position="274"/>
    </location>
</feature>
<evidence type="ECO:0000256" key="8">
    <source>
        <dbReference type="ARBA" id="ARBA00022989"/>
    </source>
</evidence>
<sequence>MAVMIDHQLLAFIFGILGNAISFLVFLAPVPTFYRIYKKKSTESFQSLPYQVSLFSCMLWLYYALIKQDAFLLITINSFGCVVETIYIAMFFAYATREKRISAMKLFIAINVAFFSLILMVTHFVVKTPTLQVSVLGWICVAISVSVFAAPLMIVARVIKTKSVEFMPFTLSFFLTISAVMWFAYGLFLHDICIAIPNVVGFVLGMLQMVLYGIYRNSSEKPEMEKKINSSEQQLKSIVVMSPLGVSEVHPVVTEPVGPLSDAVHHEDLSKVTKEEEEPSIENGKSHVETTRPETV</sequence>
<feature type="region of interest" description="Disordered" evidence="11">
    <location>
        <begin position="257"/>
        <end position="296"/>
    </location>
</feature>
<keyword evidence="3 10" id="KW-0813">Transport</keyword>
<comment type="subcellular location">
    <subcellularLocation>
        <location evidence="1 10">Cell membrane</location>
        <topology evidence="1 10">Multi-pass membrane protein</topology>
    </subcellularLocation>
</comment>
<proteinExistence type="inferred from homology"/>
<keyword evidence="7" id="KW-0677">Repeat</keyword>
<dbReference type="InterPro" id="IPR047664">
    <property type="entry name" value="SWEET"/>
</dbReference>
<feature type="transmembrane region" description="Helical" evidence="10">
    <location>
        <begin position="12"/>
        <end position="36"/>
    </location>
</feature>
<dbReference type="PANTHER" id="PTHR10791">
    <property type="entry name" value="RAG1-ACTIVATING PROTEIN 1"/>
    <property type="match status" value="1"/>
</dbReference>
<reference evidence="13" key="2">
    <citation type="submission" date="2025-08" db="UniProtKB">
        <authorList>
            <consortium name="RefSeq"/>
        </authorList>
    </citation>
    <scope>IDENTIFICATION</scope>
    <source>
        <tissue evidence="13">Leaf</tissue>
    </source>
</reference>
<feature type="transmembrane region" description="Helical" evidence="10">
    <location>
        <begin position="106"/>
        <end position="126"/>
    </location>
</feature>
<reference evidence="12" key="1">
    <citation type="journal article" date="2014" name="Nat. Commun.">
        <title>The emerging biofuel crop Camelina sativa retains a highly undifferentiated hexaploid genome structure.</title>
        <authorList>
            <person name="Kagale S."/>
            <person name="Koh C."/>
            <person name="Nixon J."/>
            <person name="Bollina V."/>
            <person name="Clarke W.E."/>
            <person name="Tuteja R."/>
            <person name="Spillane C."/>
            <person name="Robinson S.J."/>
            <person name="Links M.G."/>
            <person name="Clarke C."/>
            <person name="Higgins E.E."/>
            <person name="Huebert T."/>
            <person name="Sharpe A.G."/>
            <person name="Parkin I.A."/>
        </authorList>
    </citation>
    <scope>NUCLEOTIDE SEQUENCE [LARGE SCALE GENOMIC DNA]</scope>
    <source>
        <strain evidence="12">cv. DH55</strain>
    </source>
</reference>
<keyword evidence="12" id="KW-1185">Reference proteome</keyword>
<accession>A0ABM0VAK1</accession>
<keyword evidence="6 10" id="KW-0812">Transmembrane</keyword>
<evidence type="ECO:0000313" key="12">
    <source>
        <dbReference type="Proteomes" id="UP000694864"/>
    </source>
</evidence>
<feature type="transmembrane region" description="Helical" evidence="10">
    <location>
        <begin position="194"/>
        <end position="215"/>
    </location>
</feature>
<dbReference type="Proteomes" id="UP000694864">
    <property type="component" value="Chromosome 13"/>
</dbReference>
<keyword evidence="9 10" id="KW-0472">Membrane</keyword>
<dbReference type="Gene3D" id="1.20.1280.290">
    <property type="match status" value="2"/>
</dbReference>
<dbReference type="PANTHER" id="PTHR10791:SF222">
    <property type="entry name" value="BIDIRECTIONAL SUGAR TRANSPORTER SWEET15"/>
    <property type="match status" value="1"/>
</dbReference>
<feature type="transmembrane region" description="Helical" evidence="10">
    <location>
        <begin position="166"/>
        <end position="188"/>
    </location>
</feature>
<dbReference type="RefSeq" id="XP_010453373.1">
    <property type="nucleotide sequence ID" value="XM_010455071.2"/>
</dbReference>
<evidence type="ECO:0000256" key="1">
    <source>
        <dbReference type="ARBA" id="ARBA00004651"/>
    </source>
</evidence>
<evidence type="ECO:0000256" key="4">
    <source>
        <dbReference type="ARBA" id="ARBA00022475"/>
    </source>
</evidence>
<evidence type="ECO:0000313" key="13">
    <source>
        <dbReference type="RefSeq" id="XP_010453373.1"/>
    </source>
</evidence>